<dbReference type="InterPro" id="IPR005123">
    <property type="entry name" value="Oxoglu/Fe-dep_dioxygenase_dom"/>
</dbReference>
<dbReference type="InterPro" id="IPR044861">
    <property type="entry name" value="IPNS-like_FE2OG_OXY"/>
</dbReference>
<keyword evidence="3 4" id="KW-0408">Iron</keyword>
<dbReference type="GO" id="GO:0046872">
    <property type="term" value="F:metal ion binding"/>
    <property type="evidence" value="ECO:0007669"/>
    <property type="project" value="UniProtKB-KW"/>
</dbReference>
<dbReference type="InterPro" id="IPR050295">
    <property type="entry name" value="Plant_2OG-oxidoreductases"/>
</dbReference>
<gene>
    <name evidence="6" type="ORF">BVRB_2g036810</name>
</gene>
<keyword evidence="4" id="KW-0560">Oxidoreductase</keyword>
<organism evidence="6 7">
    <name type="scientific">Beta vulgaris subsp. vulgaris</name>
    <name type="common">Beet</name>
    <dbReference type="NCBI Taxonomy" id="3555"/>
    <lineage>
        <taxon>Eukaryota</taxon>
        <taxon>Viridiplantae</taxon>
        <taxon>Streptophyta</taxon>
        <taxon>Embryophyta</taxon>
        <taxon>Tracheophyta</taxon>
        <taxon>Spermatophyta</taxon>
        <taxon>Magnoliopsida</taxon>
        <taxon>eudicotyledons</taxon>
        <taxon>Gunneridae</taxon>
        <taxon>Pentapetalae</taxon>
        <taxon>Caryophyllales</taxon>
        <taxon>Chenopodiaceae</taxon>
        <taxon>Betoideae</taxon>
        <taxon>Beta</taxon>
    </lineage>
</organism>
<evidence type="ECO:0000259" key="5">
    <source>
        <dbReference type="PROSITE" id="PS51471"/>
    </source>
</evidence>
<evidence type="ECO:0000313" key="6">
    <source>
        <dbReference type="EMBL" id="KMT17582.1"/>
    </source>
</evidence>
<proteinExistence type="inferred from homology"/>
<dbReference type="Gene3D" id="2.60.120.330">
    <property type="entry name" value="B-lactam Antibiotic, Isopenicillin N Synthase, Chain"/>
    <property type="match status" value="1"/>
</dbReference>
<name>A0A0J8CVF6_BETVV</name>
<keyword evidence="7" id="KW-1185">Reference proteome</keyword>
<dbReference type="InterPro" id="IPR027443">
    <property type="entry name" value="IPNS-like_sf"/>
</dbReference>
<dbReference type="EMBL" id="KQ090044">
    <property type="protein sequence ID" value="KMT17582.1"/>
    <property type="molecule type" value="Genomic_DNA"/>
</dbReference>
<dbReference type="Proteomes" id="UP000035740">
    <property type="component" value="Chromosome 2"/>
</dbReference>
<protein>
    <recommendedName>
        <fullName evidence="5">Fe2OG dioxygenase domain-containing protein</fullName>
    </recommendedName>
</protein>
<evidence type="ECO:0000256" key="2">
    <source>
        <dbReference type="ARBA" id="ARBA00022723"/>
    </source>
</evidence>
<feature type="domain" description="Fe2OG dioxygenase" evidence="5">
    <location>
        <begin position="206"/>
        <end position="306"/>
    </location>
</feature>
<dbReference type="AlphaFoldDB" id="A0A0J8CVF6"/>
<dbReference type="PROSITE" id="PS51471">
    <property type="entry name" value="FE2OG_OXY"/>
    <property type="match status" value="1"/>
</dbReference>
<dbReference type="PANTHER" id="PTHR47991">
    <property type="entry name" value="OXOGLUTARATE/IRON-DEPENDENT DIOXYGENASE"/>
    <property type="match status" value="1"/>
</dbReference>
<accession>A0A0J8CVF6</accession>
<dbReference type="SUPFAM" id="SSF51197">
    <property type="entry name" value="Clavaminate synthase-like"/>
    <property type="match status" value="1"/>
</dbReference>
<dbReference type="GO" id="GO:0016491">
    <property type="term" value="F:oxidoreductase activity"/>
    <property type="evidence" value="ECO:0007669"/>
    <property type="project" value="UniProtKB-KW"/>
</dbReference>
<evidence type="ECO:0000256" key="3">
    <source>
        <dbReference type="ARBA" id="ARBA00023004"/>
    </source>
</evidence>
<dbReference type="Gramene" id="KMT17582">
    <property type="protein sequence ID" value="KMT17582"/>
    <property type="gene ID" value="BVRB_2g036810"/>
</dbReference>
<dbReference type="OMA" id="EEVINCW"/>
<reference evidence="6 7" key="1">
    <citation type="journal article" date="2014" name="Nature">
        <title>The genome of the recently domesticated crop plant sugar beet (Beta vulgaris).</title>
        <authorList>
            <person name="Dohm J.C."/>
            <person name="Minoche A.E."/>
            <person name="Holtgrawe D."/>
            <person name="Capella-Gutierrez S."/>
            <person name="Zakrzewski F."/>
            <person name="Tafer H."/>
            <person name="Rupp O."/>
            <person name="Sorensen T.R."/>
            <person name="Stracke R."/>
            <person name="Reinhardt R."/>
            <person name="Goesmann A."/>
            <person name="Kraft T."/>
            <person name="Schulz B."/>
            <person name="Stadler P.F."/>
            <person name="Schmidt T."/>
            <person name="Gabaldon T."/>
            <person name="Lehrach H."/>
            <person name="Weisshaar B."/>
            <person name="Himmelbauer H."/>
        </authorList>
    </citation>
    <scope>NUCLEOTIDE SEQUENCE [LARGE SCALE GENOMIC DNA]</scope>
    <source>
        <tissue evidence="6">Taproot</tissue>
    </source>
</reference>
<dbReference type="KEGG" id="bvg:104886913"/>
<dbReference type="OrthoDB" id="288590at2759"/>
<keyword evidence="2 4" id="KW-0479">Metal-binding</keyword>
<dbReference type="eggNOG" id="KOG0143">
    <property type="taxonomic scope" value="Eukaryota"/>
</dbReference>
<evidence type="ECO:0000313" key="7">
    <source>
        <dbReference type="Proteomes" id="UP000035740"/>
    </source>
</evidence>
<dbReference type="Pfam" id="PF14226">
    <property type="entry name" value="DIOX_N"/>
    <property type="match status" value="1"/>
</dbReference>
<evidence type="ECO:0000256" key="4">
    <source>
        <dbReference type="RuleBase" id="RU003682"/>
    </source>
</evidence>
<dbReference type="Pfam" id="PF03171">
    <property type="entry name" value="2OG-FeII_Oxy"/>
    <property type="match status" value="1"/>
</dbReference>
<sequence>MVEIITSTPTSTPASTFKWAKDGGSTETIQPTYILSEEKRPQLSEVAPGSIPLIDLSEPEEIIREKVVKASEEYGIFYLVNHGVDPELCNETLKAIVEFFQLPLEQGRGLLHSTDHKKDVKIYNYHEPDGDKRVPGWSEALTHLWHPSDDSFLDALPANIPPQYRELIRTYAKEVGVLFAKLFGWLSEGLGLEKEALEKNMGEKLKFYKMQANFYPPCPNPELTLGLPVHNDMAALTIIRQTEEVTGLNIIKDGKWMAVEPIPNAFVCNIGDTVEILSNGKYKSVRHRALTNKENIRVSLASFVAPNKETIVGPMKEIVDEQHPPRYETFLYADFHEKYVRPWLHPGK</sequence>
<dbReference type="InterPro" id="IPR026992">
    <property type="entry name" value="DIOX_N"/>
</dbReference>
<comment type="similarity">
    <text evidence="1 4">Belongs to the iron/ascorbate-dependent oxidoreductase family.</text>
</comment>
<evidence type="ECO:0000256" key="1">
    <source>
        <dbReference type="ARBA" id="ARBA00008056"/>
    </source>
</evidence>